<feature type="transmembrane region" description="Helical" evidence="1">
    <location>
        <begin position="164"/>
        <end position="185"/>
    </location>
</feature>
<comment type="caution">
    <text evidence="2">The sequence shown here is derived from an EMBL/GenBank/DDBJ whole genome shotgun (WGS) entry which is preliminary data.</text>
</comment>
<reference evidence="2" key="1">
    <citation type="journal article" date="2020" name="mSystems">
        <title>Genome- and Community-Level Interaction Insights into Carbon Utilization and Element Cycling Functions of Hydrothermarchaeota in Hydrothermal Sediment.</title>
        <authorList>
            <person name="Zhou Z."/>
            <person name="Liu Y."/>
            <person name="Xu W."/>
            <person name="Pan J."/>
            <person name="Luo Z.H."/>
            <person name="Li M."/>
        </authorList>
    </citation>
    <scope>NUCLEOTIDE SEQUENCE [LARGE SCALE GENOMIC DNA]</scope>
    <source>
        <strain evidence="2">SpSt-468</strain>
    </source>
</reference>
<keyword evidence="1" id="KW-0472">Membrane</keyword>
<dbReference type="EMBL" id="DSTX01000013">
    <property type="protein sequence ID" value="HFK21271.1"/>
    <property type="molecule type" value="Genomic_DNA"/>
</dbReference>
<organism evidence="2">
    <name type="scientific">Candidatus Methanomethylicus mesodigestus</name>
    <dbReference type="NCBI Taxonomy" id="1867258"/>
    <lineage>
        <taxon>Archaea</taxon>
        <taxon>Thermoproteota</taxon>
        <taxon>Methanosuratincolia</taxon>
        <taxon>Candidatus Methanomethylicales</taxon>
        <taxon>Candidatus Methanomethylicaceae</taxon>
        <taxon>Candidatus Methanomethylicus</taxon>
    </lineage>
</organism>
<proteinExistence type="predicted"/>
<name>A0A7C3N4T7_9CREN</name>
<accession>A0A7C3N4T7</accession>
<feature type="transmembrane region" description="Helical" evidence="1">
    <location>
        <begin position="240"/>
        <end position="262"/>
    </location>
</feature>
<evidence type="ECO:0000256" key="1">
    <source>
        <dbReference type="SAM" id="Phobius"/>
    </source>
</evidence>
<evidence type="ECO:0000313" key="2">
    <source>
        <dbReference type="EMBL" id="HFK21271.1"/>
    </source>
</evidence>
<keyword evidence="1" id="KW-0812">Transmembrane</keyword>
<dbReference type="AlphaFoldDB" id="A0A7C3N4T7"/>
<protein>
    <submittedName>
        <fullName evidence="2">Uncharacterized protein</fullName>
    </submittedName>
</protein>
<sequence>MSEHNVGRIASFFVAVMVLCFVLGASSNAFDGIVVRLQPIRVYTTNDVIRFEYSSSSPVTLAFSKNDTSLVFQSLQETSDVTRGAVDVRAVNLTSGIYHFAISLVSESSVSINVTLINGDPPAAHRLEMLDLPAKAMVQLEGDVYYDAAVYMPVSLNYVYTPVMPLWGILIYAVVLAIFTAASFMDTKYYKSKVKRWRIFETAAVLIRYYFYAAWSIFILLSIGTVGLLILQRIFGMNYIFYVGDLLLALGFGLAMAVAYGLSKWRGLYDDIDED</sequence>
<gene>
    <name evidence="2" type="ORF">ENS19_08370</name>
</gene>
<feature type="transmembrane region" description="Helical" evidence="1">
    <location>
        <begin position="206"/>
        <end position="234"/>
    </location>
</feature>
<keyword evidence="1" id="KW-1133">Transmembrane helix</keyword>